<comment type="caution">
    <text evidence="1">The sequence shown here is derived from an EMBL/GenBank/DDBJ whole genome shotgun (WGS) entry which is preliminary data.</text>
</comment>
<keyword evidence="2" id="KW-1185">Reference proteome</keyword>
<gene>
    <name evidence="1" type="ORF">T12_12538</name>
</gene>
<dbReference type="AlphaFoldDB" id="A0A0V0YPT5"/>
<protein>
    <submittedName>
        <fullName evidence="1">Uncharacterized protein</fullName>
    </submittedName>
</protein>
<proteinExistence type="predicted"/>
<dbReference type="EMBL" id="JYDQ01003926">
    <property type="protein sequence ID" value="KRY02356.1"/>
    <property type="molecule type" value="Genomic_DNA"/>
</dbReference>
<reference evidence="1 2" key="1">
    <citation type="submission" date="2015-01" db="EMBL/GenBank/DDBJ databases">
        <title>Evolution of Trichinella species and genotypes.</title>
        <authorList>
            <person name="Korhonen P.K."/>
            <person name="Edoardo P."/>
            <person name="Giuseppe L.R."/>
            <person name="Gasser R.B."/>
        </authorList>
    </citation>
    <scope>NUCLEOTIDE SEQUENCE [LARGE SCALE GENOMIC DNA]</scope>
    <source>
        <strain evidence="1">ISS2496</strain>
    </source>
</reference>
<evidence type="ECO:0000313" key="1">
    <source>
        <dbReference type="EMBL" id="KRY02356.1"/>
    </source>
</evidence>
<organism evidence="1 2">
    <name type="scientific">Trichinella patagoniensis</name>
    <dbReference type="NCBI Taxonomy" id="990121"/>
    <lineage>
        <taxon>Eukaryota</taxon>
        <taxon>Metazoa</taxon>
        <taxon>Ecdysozoa</taxon>
        <taxon>Nematoda</taxon>
        <taxon>Enoplea</taxon>
        <taxon>Dorylaimia</taxon>
        <taxon>Trichinellida</taxon>
        <taxon>Trichinellidae</taxon>
        <taxon>Trichinella</taxon>
    </lineage>
</organism>
<sequence>MCNVTVKDQPGNAEHERIRLLTILIKLKKPFDQL</sequence>
<accession>A0A0V0YPT5</accession>
<name>A0A0V0YPT5_9BILA</name>
<dbReference type="Proteomes" id="UP000054783">
    <property type="component" value="Unassembled WGS sequence"/>
</dbReference>
<evidence type="ECO:0000313" key="2">
    <source>
        <dbReference type="Proteomes" id="UP000054783"/>
    </source>
</evidence>